<dbReference type="SUPFAM" id="SSF51905">
    <property type="entry name" value="FAD/NAD(P)-binding domain"/>
    <property type="match status" value="1"/>
</dbReference>
<accession>A0A553HSL5</accession>
<dbReference type="STRING" id="2512241.A0A553HSL5"/>
<dbReference type="SUPFAM" id="SSF54373">
    <property type="entry name" value="FAD-linked reductases, C-terminal domain"/>
    <property type="match status" value="1"/>
</dbReference>
<feature type="domain" description="Glucose-methanol-choline oxidoreductase N-terminal" evidence="2">
    <location>
        <begin position="149"/>
        <end position="215"/>
    </location>
</feature>
<dbReference type="InterPro" id="IPR007867">
    <property type="entry name" value="GMC_OxRtase_C"/>
</dbReference>
<protein>
    <recommendedName>
        <fullName evidence="6">Glucose-methanol-choline oxidoreductase N-terminal domain-containing protein</fullName>
    </recommendedName>
</protein>
<proteinExistence type="inferred from homology"/>
<dbReference type="PANTHER" id="PTHR11552">
    <property type="entry name" value="GLUCOSE-METHANOL-CHOLINE GMC OXIDOREDUCTASE"/>
    <property type="match status" value="1"/>
</dbReference>
<evidence type="ECO:0008006" key="6">
    <source>
        <dbReference type="Google" id="ProtNLM"/>
    </source>
</evidence>
<dbReference type="GO" id="GO:0016614">
    <property type="term" value="F:oxidoreductase activity, acting on CH-OH group of donors"/>
    <property type="evidence" value="ECO:0007669"/>
    <property type="project" value="InterPro"/>
</dbReference>
<sequence length="743" mass="81633">MAAAKGYDFMIVGGGTAGLILANRLSQDRTIQVLALEAGEDQSSDPRITTPLLYPSLMATSVHSHYHLDFINADFNGTDGPIQVSFPRDANNPKAWVETMRSLGHGASGDPFSGNVSGAFTNAASVDPTTRQRSDANDPAQRHFPDVVATGVQHSHDGETRTADTKGEVILYAGVVHSPKILELSGIGDPDLFTPLGISVMVVNKYVGENLQDHPMTGLSFEARDGLETLDDLLRQDPAATDNAMKEYAESRSSPLATGGVVSYALLHLQDSLPSCLLSQASELTKEHPLLPAQSHTDAFEPVELDLGYLRHLLDEEVLARHMMYVSTIVSQEPLTLLLKPRGRRNAGTPTDNTLDSMKGYVKKTTLSSWHPTSTCPMLPAELGGVVDERLAVYRTRNLRVVDASVFPMTTRANPMATVYAVAEKAADLIKEDFAFNLSTIDYRWIEYECPISQFIVTLLHRSLHADCPNNVSYKSWVIQTSIQSYDLRIVMTRGGDHVRRQMSLLALLLCQVVAGTLLVDYDAAKGDDPSKLGLLNLESTQHVKVSKNTPDLYFKSGVDWKGTKCAHVHHKKDFRRAEYHALNQKTEAGKTYYMGYQFALGVLPDGLLIWQWKEYEANNANAGGANIPLSLEIQDGKLQFGYESKWGVGRAPQWSKAIKTNTVHTIGIEILAKSSGGHVRLWWDGNPATFTTTGTTILEVNTFPGRSDPKFGAYGGQTVEVDTYVYQVQIGNNKAELDTKFF</sequence>
<dbReference type="Gene3D" id="3.30.560.10">
    <property type="entry name" value="Glucose Oxidase, domain 3"/>
    <property type="match status" value="3"/>
</dbReference>
<dbReference type="EMBL" id="VFLP01000050">
    <property type="protein sequence ID" value="TRX90949.1"/>
    <property type="molecule type" value="Genomic_DNA"/>
</dbReference>
<name>A0A553HSL5_9PEZI</name>
<organism evidence="4 5">
    <name type="scientific">Xylaria flabelliformis</name>
    <dbReference type="NCBI Taxonomy" id="2512241"/>
    <lineage>
        <taxon>Eukaryota</taxon>
        <taxon>Fungi</taxon>
        <taxon>Dikarya</taxon>
        <taxon>Ascomycota</taxon>
        <taxon>Pezizomycotina</taxon>
        <taxon>Sordariomycetes</taxon>
        <taxon>Xylariomycetidae</taxon>
        <taxon>Xylariales</taxon>
        <taxon>Xylariaceae</taxon>
        <taxon>Xylaria</taxon>
    </lineage>
</organism>
<evidence type="ECO:0000259" key="2">
    <source>
        <dbReference type="Pfam" id="PF00732"/>
    </source>
</evidence>
<dbReference type="AlphaFoldDB" id="A0A553HSL5"/>
<evidence type="ECO:0000256" key="1">
    <source>
        <dbReference type="ARBA" id="ARBA00010790"/>
    </source>
</evidence>
<dbReference type="Gene3D" id="3.50.50.60">
    <property type="entry name" value="FAD/NAD(P)-binding domain"/>
    <property type="match status" value="3"/>
</dbReference>
<feature type="domain" description="Glucose-methanol-choline oxidoreductase C-terminal" evidence="3">
    <location>
        <begin position="295"/>
        <end position="423"/>
    </location>
</feature>
<dbReference type="InterPro" id="IPR036188">
    <property type="entry name" value="FAD/NAD-bd_sf"/>
</dbReference>
<dbReference type="PANTHER" id="PTHR11552:SF210">
    <property type="entry name" value="GLUCOSE-METHANOL-CHOLINE OXIDOREDUCTASE N-TERMINAL DOMAIN-CONTAINING PROTEIN-RELATED"/>
    <property type="match status" value="1"/>
</dbReference>
<dbReference type="Proteomes" id="UP000319160">
    <property type="component" value="Unassembled WGS sequence"/>
</dbReference>
<dbReference type="InterPro" id="IPR012132">
    <property type="entry name" value="GMC_OxRdtase"/>
</dbReference>
<dbReference type="Pfam" id="PF05199">
    <property type="entry name" value="GMC_oxred_C"/>
    <property type="match status" value="1"/>
</dbReference>
<reference evidence="5" key="1">
    <citation type="submission" date="2019-06" db="EMBL/GenBank/DDBJ databases">
        <title>Draft genome sequence of the griseofulvin-producing fungus Xylaria cubensis strain G536.</title>
        <authorList>
            <person name="Mead M.E."/>
            <person name="Raja H.A."/>
            <person name="Steenwyk J.L."/>
            <person name="Knowles S.L."/>
            <person name="Oberlies N.H."/>
            <person name="Rokas A."/>
        </authorList>
    </citation>
    <scope>NUCLEOTIDE SEQUENCE [LARGE SCALE GENOMIC DNA]</scope>
    <source>
        <strain evidence="5">G536</strain>
    </source>
</reference>
<evidence type="ECO:0000313" key="5">
    <source>
        <dbReference type="Proteomes" id="UP000319160"/>
    </source>
</evidence>
<dbReference type="Pfam" id="PF00732">
    <property type="entry name" value="GMC_oxred_N"/>
    <property type="match status" value="1"/>
</dbReference>
<gene>
    <name evidence="4" type="ORF">FHL15_008154</name>
</gene>
<comment type="caution">
    <text evidence="4">The sequence shown here is derived from an EMBL/GenBank/DDBJ whole genome shotgun (WGS) entry which is preliminary data.</text>
</comment>
<keyword evidence="5" id="KW-1185">Reference proteome</keyword>
<dbReference type="OrthoDB" id="3233795at2759"/>
<dbReference type="GO" id="GO:0050660">
    <property type="term" value="F:flavin adenine dinucleotide binding"/>
    <property type="evidence" value="ECO:0007669"/>
    <property type="project" value="InterPro"/>
</dbReference>
<evidence type="ECO:0000259" key="3">
    <source>
        <dbReference type="Pfam" id="PF05199"/>
    </source>
</evidence>
<comment type="similarity">
    <text evidence="1">Belongs to the GMC oxidoreductase family.</text>
</comment>
<dbReference type="InterPro" id="IPR000172">
    <property type="entry name" value="GMC_OxRdtase_N"/>
</dbReference>
<evidence type="ECO:0000313" key="4">
    <source>
        <dbReference type="EMBL" id="TRX90949.1"/>
    </source>
</evidence>